<sequence length="188" mass="21746">MDDNLKWKTLSSEYLFKDTWLTARKDRCERADGKIVDPYYVFEFPEWVTALAITEDEKIILVKQYRHALGEVGLELPGGCVDATDANFEDAIRRELLEETGYAFESVHSLGRTSANPSTNSNLMHMFVATGGKKIQEQDLDENEEIEILEVSLEEFFQLLEEKRMVQAMHITTSFYALRYLNKLNFSK</sequence>
<dbReference type="Gene3D" id="3.90.79.10">
    <property type="entry name" value="Nucleoside Triphosphate Pyrophosphohydrolase"/>
    <property type="match status" value="1"/>
</dbReference>
<name>A0A386HLU5_9BACT</name>
<dbReference type="EMBL" id="CP032489">
    <property type="protein sequence ID" value="AYD46867.1"/>
    <property type="molecule type" value="Genomic_DNA"/>
</dbReference>
<dbReference type="PROSITE" id="PS51462">
    <property type="entry name" value="NUDIX"/>
    <property type="match status" value="1"/>
</dbReference>
<dbReference type="SUPFAM" id="SSF55811">
    <property type="entry name" value="Nudix"/>
    <property type="match status" value="1"/>
</dbReference>
<reference evidence="9 10" key="1">
    <citation type="submission" date="2018-09" db="EMBL/GenBank/DDBJ databases">
        <title>Arachidicoccus sp. nov., a bacterium isolated from soil.</title>
        <authorList>
            <person name="Weon H.-Y."/>
            <person name="Kwon S.-W."/>
            <person name="Lee S.A."/>
        </authorList>
    </citation>
    <scope>NUCLEOTIDE SEQUENCE [LARGE SCALE GENOMIC DNA]</scope>
    <source>
        <strain evidence="9 10">KIS59-12</strain>
    </source>
</reference>
<evidence type="ECO:0000256" key="2">
    <source>
        <dbReference type="ARBA" id="ARBA00001946"/>
    </source>
</evidence>
<keyword evidence="10" id="KW-1185">Reference proteome</keyword>
<dbReference type="InterPro" id="IPR000086">
    <property type="entry name" value="NUDIX_hydrolase_dom"/>
</dbReference>
<comment type="catalytic activity">
    <reaction evidence="1">
        <text>GDP-alpha-D-mannose + H2O = alpha-D-mannose 1-phosphate + GMP + 2 H(+)</text>
        <dbReference type="Rhea" id="RHEA:27978"/>
        <dbReference type="ChEBI" id="CHEBI:15377"/>
        <dbReference type="ChEBI" id="CHEBI:15378"/>
        <dbReference type="ChEBI" id="CHEBI:57527"/>
        <dbReference type="ChEBI" id="CHEBI:58115"/>
        <dbReference type="ChEBI" id="CHEBI:58409"/>
    </reaction>
</comment>
<evidence type="ECO:0000256" key="6">
    <source>
        <dbReference type="ARBA" id="ARBA00032162"/>
    </source>
</evidence>
<dbReference type="GO" id="GO:0006753">
    <property type="term" value="P:nucleoside phosphate metabolic process"/>
    <property type="evidence" value="ECO:0007669"/>
    <property type="project" value="TreeGrafter"/>
</dbReference>
<evidence type="ECO:0000256" key="3">
    <source>
        <dbReference type="ARBA" id="ARBA00007275"/>
    </source>
</evidence>
<dbReference type="AlphaFoldDB" id="A0A386HLU5"/>
<dbReference type="RefSeq" id="WP_119985376.1">
    <property type="nucleotide sequence ID" value="NZ_CP032489.1"/>
</dbReference>
<dbReference type="GO" id="GO:0016787">
    <property type="term" value="F:hydrolase activity"/>
    <property type="evidence" value="ECO:0007669"/>
    <property type="project" value="UniProtKB-KW"/>
</dbReference>
<dbReference type="OrthoDB" id="9806150at2"/>
<dbReference type="PANTHER" id="PTHR11839:SF18">
    <property type="entry name" value="NUDIX HYDROLASE DOMAIN-CONTAINING PROTEIN"/>
    <property type="match status" value="1"/>
</dbReference>
<dbReference type="PANTHER" id="PTHR11839">
    <property type="entry name" value="UDP/ADP-SUGAR PYROPHOSPHATASE"/>
    <property type="match status" value="1"/>
</dbReference>
<comment type="cofactor">
    <cofactor evidence="2">
        <name>Mg(2+)</name>
        <dbReference type="ChEBI" id="CHEBI:18420"/>
    </cofactor>
</comment>
<evidence type="ECO:0000256" key="5">
    <source>
        <dbReference type="ARBA" id="ARBA00022801"/>
    </source>
</evidence>
<comment type="similarity">
    <text evidence="3">Belongs to the Nudix hydrolase family. NudK subfamily.</text>
</comment>
<feature type="domain" description="Nudix hydrolase" evidence="8">
    <location>
        <begin position="43"/>
        <end position="173"/>
    </location>
</feature>
<evidence type="ECO:0000256" key="7">
    <source>
        <dbReference type="ARBA" id="ARBA00032272"/>
    </source>
</evidence>
<dbReference type="Proteomes" id="UP000266118">
    <property type="component" value="Chromosome"/>
</dbReference>
<protein>
    <recommendedName>
        <fullName evidence="4">GDP-mannose pyrophosphatase</fullName>
    </recommendedName>
    <alternativeName>
        <fullName evidence="6">GDP-mannose hydrolase</fullName>
    </alternativeName>
    <alternativeName>
        <fullName evidence="7">GDPMK</fullName>
    </alternativeName>
</protein>
<evidence type="ECO:0000256" key="4">
    <source>
        <dbReference type="ARBA" id="ARBA00016377"/>
    </source>
</evidence>
<evidence type="ECO:0000313" key="10">
    <source>
        <dbReference type="Proteomes" id="UP000266118"/>
    </source>
</evidence>
<keyword evidence="5 9" id="KW-0378">Hydrolase</keyword>
<accession>A0A386HLU5</accession>
<dbReference type="KEGG" id="ark:D6B99_04100"/>
<dbReference type="Pfam" id="PF00293">
    <property type="entry name" value="NUDIX"/>
    <property type="match status" value="1"/>
</dbReference>
<gene>
    <name evidence="9" type="ORF">D6B99_04100</name>
</gene>
<dbReference type="GO" id="GO:0019693">
    <property type="term" value="P:ribose phosphate metabolic process"/>
    <property type="evidence" value="ECO:0007669"/>
    <property type="project" value="TreeGrafter"/>
</dbReference>
<proteinExistence type="inferred from homology"/>
<dbReference type="InterPro" id="IPR015797">
    <property type="entry name" value="NUDIX_hydrolase-like_dom_sf"/>
</dbReference>
<evidence type="ECO:0000259" key="8">
    <source>
        <dbReference type="PROSITE" id="PS51462"/>
    </source>
</evidence>
<organism evidence="9 10">
    <name type="scientific">Arachidicoccus soli</name>
    <dbReference type="NCBI Taxonomy" id="2341117"/>
    <lineage>
        <taxon>Bacteria</taxon>
        <taxon>Pseudomonadati</taxon>
        <taxon>Bacteroidota</taxon>
        <taxon>Chitinophagia</taxon>
        <taxon>Chitinophagales</taxon>
        <taxon>Chitinophagaceae</taxon>
        <taxon>Arachidicoccus</taxon>
    </lineage>
</organism>
<dbReference type="CDD" id="cd03424">
    <property type="entry name" value="NUDIX_ADPRase_Nudt5_UGPPase_Nudt14"/>
    <property type="match status" value="1"/>
</dbReference>
<evidence type="ECO:0000313" key="9">
    <source>
        <dbReference type="EMBL" id="AYD46867.1"/>
    </source>
</evidence>
<evidence type="ECO:0000256" key="1">
    <source>
        <dbReference type="ARBA" id="ARBA00000847"/>
    </source>
</evidence>